<dbReference type="Gene3D" id="1.20.120.350">
    <property type="entry name" value="Voltage-gated potassium channels. Chain C"/>
    <property type="match status" value="1"/>
</dbReference>
<gene>
    <name evidence="13" type="ORF">SAMN04488011_10747</name>
</gene>
<reference evidence="14" key="1">
    <citation type="submission" date="2016-10" db="EMBL/GenBank/DDBJ databases">
        <authorList>
            <person name="Varghese N."/>
            <person name="Submissions S."/>
        </authorList>
    </citation>
    <scope>NUCLEOTIDE SEQUENCE [LARGE SCALE GENOMIC DNA]</scope>
    <source>
        <strain evidence="14">DSM 26893</strain>
    </source>
</reference>
<protein>
    <submittedName>
        <fullName evidence="13">Voltage-gated potassium channel</fullName>
    </submittedName>
</protein>
<keyword evidence="9 11" id="KW-0472">Membrane</keyword>
<dbReference type="Gene3D" id="1.10.287.70">
    <property type="match status" value="1"/>
</dbReference>
<keyword evidence="2" id="KW-0813">Transport</keyword>
<dbReference type="GO" id="GO:0016020">
    <property type="term" value="C:membrane"/>
    <property type="evidence" value="ECO:0007669"/>
    <property type="project" value="UniProtKB-SubCell"/>
</dbReference>
<keyword evidence="3" id="KW-0633">Potassium transport</keyword>
<keyword evidence="5" id="KW-0631">Potassium channel</keyword>
<evidence type="ECO:0000256" key="6">
    <source>
        <dbReference type="ARBA" id="ARBA00022958"/>
    </source>
</evidence>
<keyword evidence="14" id="KW-1185">Reference proteome</keyword>
<dbReference type="PANTHER" id="PTHR10027:SF10">
    <property type="entry name" value="SLOWPOKE 2, ISOFORM D"/>
    <property type="match status" value="1"/>
</dbReference>
<evidence type="ECO:0000256" key="5">
    <source>
        <dbReference type="ARBA" id="ARBA00022826"/>
    </source>
</evidence>
<dbReference type="AlphaFoldDB" id="A0A1H8K2N6"/>
<keyword evidence="4 11" id="KW-0812">Transmembrane</keyword>
<keyword evidence="6" id="KW-0630">Potassium</keyword>
<dbReference type="RefSeq" id="WP_091846174.1">
    <property type="nucleotide sequence ID" value="NZ_FOCM01000007.1"/>
</dbReference>
<evidence type="ECO:0000259" key="12">
    <source>
        <dbReference type="Pfam" id="PF07885"/>
    </source>
</evidence>
<feature type="transmembrane region" description="Helical" evidence="11">
    <location>
        <begin position="18"/>
        <end position="36"/>
    </location>
</feature>
<feature type="transmembrane region" description="Helical" evidence="11">
    <location>
        <begin position="191"/>
        <end position="211"/>
    </location>
</feature>
<name>A0A1H8K2N6_9RHOB</name>
<evidence type="ECO:0000256" key="1">
    <source>
        <dbReference type="ARBA" id="ARBA00004141"/>
    </source>
</evidence>
<dbReference type="GO" id="GO:0005267">
    <property type="term" value="F:potassium channel activity"/>
    <property type="evidence" value="ECO:0007669"/>
    <property type="project" value="UniProtKB-KW"/>
</dbReference>
<evidence type="ECO:0000256" key="2">
    <source>
        <dbReference type="ARBA" id="ARBA00022448"/>
    </source>
</evidence>
<dbReference type="Pfam" id="PF07885">
    <property type="entry name" value="Ion_trans_2"/>
    <property type="match status" value="1"/>
</dbReference>
<dbReference type="OrthoDB" id="9799090at2"/>
<evidence type="ECO:0000256" key="10">
    <source>
        <dbReference type="ARBA" id="ARBA00023303"/>
    </source>
</evidence>
<feature type="domain" description="Potassium channel" evidence="12">
    <location>
        <begin position="146"/>
        <end position="213"/>
    </location>
</feature>
<dbReference type="EMBL" id="FOCM01000007">
    <property type="protein sequence ID" value="SEN86668.1"/>
    <property type="molecule type" value="Genomic_DNA"/>
</dbReference>
<evidence type="ECO:0000256" key="11">
    <source>
        <dbReference type="SAM" id="Phobius"/>
    </source>
</evidence>
<evidence type="ECO:0000256" key="7">
    <source>
        <dbReference type="ARBA" id="ARBA00022989"/>
    </source>
</evidence>
<dbReference type="InterPro" id="IPR013099">
    <property type="entry name" value="K_chnl_dom"/>
</dbReference>
<dbReference type="PANTHER" id="PTHR10027">
    <property type="entry name" value="CALCIUM-ACTIVATED POTASSIUM CHANNEL ALPHA CHAIN"/>
    <property type="match status" value="1"/>
</dbReference>
<dbReference type="SUPFAM" id="SSF81324">
    <property type="entry name" value="Voltage-gated potassium channels"/>
    <property type="match status" value="1"/>
</dbReference>
<evidence type="ECO:0000256" key="9">
    <source>
        <dbReference type="ARBA" id="ARBA00023136"/>
    </source>
</evidence>
<evidence type="ECO:0000256" key="3">
    <source>
        <dbReference type="ARBA" id="ARBA00022538"/>
    </source>
</evidence>
<dbReference type="Proteomes" id="UP000199372">
    <property type="component" value="Unassembled WGS sequence"/>
</dbReference>
<evidence type="ECO:0000256" key="8">
    <source>
        <dbReference type="ARBA" id="ARBA00023065"/>
    </source>
</evidence>
<accession>A0A1H8K2N6</accession>
<sequence>MKAWLRRLYEGDGTGPRWFRRALLLFDVVTIGYFLLTATSEIDLRIILIDLCIGVVLVADITARLWIAERRLKELLSLPTLADLVVILSLAAPLVAGTNLGFLRVLRVLRLLRTFRLAERLDRATAGLDVNTRIVRAAANLAAFIFVVTSLVWVWEHDRNDALNTYVDALYFTITTLTTTGYGDITLTDRVGRLMTIVIMLFGVGLFLRLLQALWQPNKVEQPCATCGLKLHDRDASHCKHCGDTIYIETEGDT</sequence>
<keyword evidence="10 13" id="KW-0407">Ion channel</keyword>
<organism evidence="13 14">
    <name type="scientific">Palleronia pelagia</name>
    <dbReference type="NCBI Taxonomy" id="387096"/>
    <lineage>
        <taxon>Bacteria</taxon>
        <taxon>Pseudomonadati</taxon>
        <taxon>Pseudomonadota</taxon>
        <taxon>Alphaproteobacteria</taxon>
        <taxon>Rhodobacterales</taxon>
        <taxon>Roseobacteraceae</taxon>
        <taxon>Palleronia</taxon>
    </lineage>
</organism>
<keyword evidence="8" id="KW-0406">Ion transport</keyword>
<evidence type="ECO:0000313" key="13">
    <source>
        <dbReference type="EMBL" id="SEN86668.1"/>
    </source>
</evidence>
<evidence type="ECO:0000256" key="4">
    <source>
        <dbReference type="ARBA" id="ARBA00022692"/>
    </source>
</evidence>
<feature type="transmembrane region" description="Helical" evidence="11">
    <location>
        <begin position="137"/>
        <end position="155"/>
    </location>
</feature>
<keyword evidence="7 11" id="KW-1133">Transmembrane helix</keyword>
<comment type="subcellular location">
    <subcellularLocation>
        <location evidence="1">Membrane</location>
        <topology evidence="1">Multi-pass membrane protein</topology>
    </subcellularLocation>
</comment>
<dbReference type="InterPro" id="IPR027359">
    <property type="entry name" value="Volt_channel_dom_sf"/>
</dbReference>
<feature type="transmembrane region" description="Helical" evidence="11">
    <location>
        <begin position="48"/>
        <end position="67"/>
    </location>
</feature>
<proteinExistence type="predicted"/>
<evidence type="ECO:0000313" key="14">
    <source>
        <dbReference type="Proteomes" id="UP000199372"/>
    </source>
</evidence>
<dbReference type="InterPro" id="IPR047871">
    <property type="entry name" value="K_chnl_Slo-like"/>
</dbReference>